<evidence type="ECO:0000259" key="3">
    <source>
        <dbReference type="Pfam" id="PF05617"/>
    </source>
</evidence>
<dbReference type="GO" id="GO:0031982">
    <property type="term" value="C:vesicle"/>
    <property type="evidence" value="ECO:0007669"/>
    <property type="project" value="TreeGrafter"/>
</dbReference>
<evidence type="ECO:0000256" key="2">
    <source>
        <dbReference type="SAM" id="MobiDB-lite"/>
    </source>
</evidence>
<dbReference type="EMBL" id="SZYD01000003">
    <property type="protein sequence ID" value="KAD6795008.1"/>
    <property type="molecule type" value="Genomic_DNA"/>
</dbReference>
<protein>
    <recommendedName>
        <fullName evidence="3">Prolamin-like domain-containing protein</fullName>
    </recommendedName>
</protein>
<feature type="region of interest" description="Disordered" evidence="2">
    <location>
        <begin position="120"/>
        <end position="167"/>
    </location>
</feature>
<evidence type="ECO:0000313" key="5">
    <source>
        <dbReference type="Proteomes" id="UP000326396"/>
    </source>
</evidence>
<feature type="domain" description="Prolamin-like" evidence="3">
    <location>
        <begin position="11"/>
        <end position="73"/>
    </location>
</feature>
<reference evidence="4 5" key="1">
    <citation type="submission" date="2019-05" db="EMBL/GenBank/DDBJ databases">
        <title>Mikania micrantha, genome provides insights into the molecular mechanism of rapid growth.</title>
        <authorList>
            <person name="Liu B."/>
        </authorList>
    </citation>
    <scope>NUCLEOTIDE SEQUENCE [LARGE SCALE GENOMIC DNA]</scope>
    <source>
        <strain evidence="4">NLD-2019</strain>
        <tissue evidence="4">Leaf</tissue>
    </source>
</reference>
<evidence type="ECO:0000256" key="1">
    <source>
        <dbReference type="ARBA" id="ARBA00022729"/>
    </source>
</evidence>
<dbReference type="Pfam" id="PF05617">
    <property type="entry name" value="Prolamin_like"/>
    <property type="match status" value="1"/>
</dbReference>
<dbReference type="GO" id="GO:2000008">
    <property type="term" value="P:regulation of protein localization to cell surface"/>
    <property type="evidence" value="ECO:0007669"/>
    <property type="project" value="TreeGrafter"/>
</dbReference>
<dbReference type="AlphaFoldDB" id="A0A5N6PMB5"/>
<evidence type="ECO:0000313" key="4">
    <source>
        <dbReference type="EMBL" id="KAD6795008.1"/>
    </source>
</evidence>
<proteinExistence type="predicted"/>
<organism evidence="4 5">
    <name type="scientific">Mikania micrantha</name>
    <name type="common">bitter vine</name>
    <dbReference type="NCBI Taxonomy" id="192012"/>
    <lineage>
        <taxon>Eukaryota</taxon>
        <taxon>Viridiplantae</taxon>
        <taxon>Streptophyta</taxon>
        <taxon>Embryophyta</taxon>
        <taxon>Tracheophyta</taxon>
        <taxon>Spermatophyta</taxon>
        <taxon>Magnoliopsida</taxon>
        <taxon>eudicotyledons</taxon>
        <taxon>Gunneridae</taxon>
        <taxon>Pentapetalae</taxon>
        <taxon>asterids</taxon>
        <taxon>campanulids</taxon>
        <taxon>Asterales</taxon>
        <taxon>Asteraceae</taxon>
        <taxon>Asteroideae</taxon>
        <taxon>Heliantheae alliance</taxon>
        <taxon>Eupatorieae</taxon>
        <taxon>Mikania</taxon>
    </lineage>
</organism>
<keyword evidence="1" id="KW-0732">Signal</keyword>
<gene>
    <name evidence="4" type="ORF">E3N88_05904</name>
</gene>
<keyword evidence="5" id="KW-1185">Reference proteome</keyword>
<dbReference type="Proteomes" id="UP000326396">
    <property type="component" value="Linkage Group LG11"/>
</dbReference>
<dbReference type="GO" id="GO:0009567">
    <property type="term" value="P:double fertilization forming a zygote and endosperm"/>
    <property type="evidence" value="ECO:0007669"/>
    <property type="project" value="TreeGrafter"/>
</dbReference>
<accession>A0A5N6PMB5</accession>
<dbReference type="InterPro" id="IPR008502">
    <property type="entry name" value="Prolamin-like"/>
</dbReference>
<dbReference type="PANTHER" id="PTHR31181:SF51">
    <property type="entry name" value="EGG CELL-SECRETED PROTEIN 1.4"/>
    <property type="match status" value="1"/>
</dbReference>
<dbReference type="PANTHER" id="PTHR31181">
    <property type="entry name" value="EGG CELL-SECRETED PROTEIN 1.4"/>
    <property type="match status" value="1"/>
</dbReference>
<dbReference type="GO" id="GO:0080155">
    <property type="term" value="P:regulation of double fertilization forming a zygote and endosperm"/>
    <property type="evidence" value="ECO:0007669"/>
    <property type="project" value="TreeGrafter"/>
</dbReference>
<comment type="caution">
    <text evidence="4">The sequence shown here is derived from an EMBL/GenBank/DDBJ whole genome shotgun (WGS) entry which is preliminary data.</text>
</comment>
<feature type="compositionally biased region" description="Low complexity" evidence="2">
    <location>
        <begin position="148"/>
        <end position="160"/>
    </location>
</feature>
<sequence>MSPRPSKGMLECWSATFDLAKCSGELLRMARGGSLDLSAWPDCCKAAEAMSSGCLPRLYPVNPFFPQILQMYCPFLSLTSRPLMTPDSKGPSPESVLVGAPAPICADGPIMDEDGCVVQAPPTTTFGNHHHRPPPAALTSDLLSLPDRAPSSSLSYSPARSRPPPAP</sequence>
<dbReference type="OrthoDB" id="1862203at2759"/>
<name>A0A5N6PMB5_9ASTR</name>
<dbReference type="GO" id="GO:0005576">
    <property type="term" value="C:extracellular region"/>
    <property type="evidence" value="ECO:0007669"/>
    <property type="project" value="TreeGrafter"/>
</dbReference>